<dbReference type="EMBL" id="JAFJYH010000338">
    <property type="protein sequence ID" value="KAG4413017.1"/>
    <property type="molecule type" value="Genomic_DNA"/>
</dbReference>
<keyword evidence="2" id="KW-1185">Reference proteome</keyword>
<dbReference type="Proteomes" id="UP000664132">
    <property type="component" value="Unassembled WGS sequence"/>
</dbReference>
<evidence type="ECO:0000313" key="1">
    <source>
        <dbReference type="EMBL" id="KAG4413017.1"/>
    </source>
</evidence>
<dbReference type="AlphaFoldDB" id="A0A8H7T4H8"/>
<protein>
    <submittedName>
        <fullName evidence="1">Uncharacterized protein</fullName>
    </submittedName>
</protein>
<organism evidence="1 2">
    <name type="scientific">Cadophora malorum</name>
    <dbReference type="NCBI Taxonomy" id="108018"/>
    <lineage>
        <taxon>Eukaryota</taxon>
        <taxon>Fungi</taxon>
        <taxon>Dikarya</taxon>
        <taxon>Ascomycota</taxon>
        <taxon>Pezizomycotina</taxon>
        <taxon>Leotiomycetes</taxon>
        <taxon>Helotiales</taxon>
        <taxon>Ploettnerulaceae</taxon>
        <taxon>Cadophora</taxon>
    </lineage>
</organism>
<sequence length="90" mass="10522">MADPRRRILIEKLTDDDSYEPSNEGNPEITIEAEYNHLGKVNGLDYVSADHPLLPLPRFKILDNAEALRNKIRYHSEFWWDVVLAMQERA</sequence>
<dbReference type="OrthoDB" id="5426588at2759"/>
<comment type="caution">
    <text evidence="1">The sequence shown here is derived from an EMBL/GenBank/DDBJ whole genome shotgun (WGS) entry which is preliminary data.</text>
</comment>
<evidence type="ECO:0000313" key="2">
    <source>
        <dbReference type="Proteomes" id="UP000664132"/>
    </source>
</evidence>
<reference evidence="1" key="1">
    <citation type="submission" date="2021-02" db="EMBL/GenBank/DDBJ databases">
        <title>Genome sequence Cadophora malorum strain M34.</title>
        <authorList>
            <person name="Stefanovic E."/>
            <person name="Vu D."/>
            <person name="Scully C."/>
            <person name="Dijksterhuis J."/>
            <person name="Roader J."/>
            <person name="Houbraken J."/>
        </authorList>
    </citation>
    <scope>NUCLEOTIDE SEQUENCE</scope>
    <source>
        <strain evidence="1">M34</strain>
    </source>
</reference>
<gene>
    <name evidence="1" type="ORF">IFR04_013854</name>
</gene>
<proteinExistence type="predicted"/>
<accession>A0A8H7T4H8</accession>
<name>A0A8H7T4H8_9HELO</name>